<protein>
    <submittedName>
        <fullName evidence="1">Uncharacterized protein</fullName>
    </submittedName>
</protein>
<dbReference type="PaxDb" id="4081-Solyc05g006600.1.1"/>
<organism evidence="1">
    <name type="scientific">Solanum lycopersicum</name>
    <name type="common">Tomato</name>
    <name type="synonym">Lycopersicon esculentum</name>
    <dbReference type="NCBI Taxonomy" id="4081"/>
    <lineage>
        <taxon>Eukaryota</taxon>
        <taxon>Viridiplantae</taxon>
        <taxon>Streptophyta</taxon>
        <taxon>Embryophyta</taxon>
        <taxon>Tracheophyta</taxon>
        <taxon>Spermatophyta</taxon>
        <taxon>Magnoliopsida</taxon>
        <taxon>eudicotyledons</taxon>
        <taxon>Gunneridae</taxon>
        <taxon>Pentapetalae</taxon>
        <taxon>asterids</taxon>
        <taxon>lamiids</taxon>
        <taxon>Solanales</taxon>
        <taxon>Solanaceae</taxon>
        <taxon>Solanoideae</taxon>
        <taxon>Solaneae</taxon>
        <taxon>Solanum</taxon>
        <taxon>Solanum subgen. Lycopersicon</taxon>
    </lineage>
</organism>
<sequence>MIVEMEPVRPTRKMMYFQIHTSPMQASADFYYFSCTITHGFFIRKSQKNY</sequence>
<name>A0A3Q7GD44_SOLLC</name>
<evidence type="ECO:0000313" key="1">
    <source>
        <dbReference type="EnsemblPlants" id="Solyc05g006600.1.1.1"/>
    </source>
</evidence>
<reference evidence="1" key="2">
    <citation type="submission" date="2019-01" db="UniProtKB">
        <authorList>
            <consortium name="EnsemblPlants"/>
        </authorList>
    </citation>
    <scope>IDENTIFICATION</scope>
    <source>
        <strain evidence="1">cv. Heinz 1706</strain>
    </source>
</reference>
<reference evidence="1" key="1">
    <citation type="journal article" date="2012" name="Nature">
        <title>The tomato genome sequence provides insights into fleshy fruit evolution.</title>
        <authorList>
            <consortium name="Tomato Genome Consortium"/>
        </authorList>
    </citation>
    <scope>NUCLEOTIDE SEQUENCE [LARGE SCALE GENOMIC DNA]</scope>
    <source>
        <strain evidence="1">cv. Heinz 1706</strain>
    </source>
</reference>
<dbReference type="Proteomes" id="UP000004994">
    <property type="component" value="Chromosome 5"/>
</dbReference>
<dbReference type="InParanoid" id="A0A3Q7GD44"/>
<accession>A0A3Q7GD44</accession>
<dbReference type="AlphaFoldDB" id="A0A3Q7GD44"/>
<dbReference type="Gramene" id="Solyc05g006600.1.1">
    <property type="protein sequence ID" value="Solyc05g006600.1.1.1"/>
    <property type="gene ID" value="Solyc05g006600.1"/>
</dbReference>
<dbReference type="EnsemblPlants" id="Solyc05g006600.1.1">
    <property type="protein sequence ID" value="Solyc05g006600.1.1.1"/>
    <property type="gene ID" value="Solyc05g006600.1"/>
</dbReference>
<evidence type="ECO:0000313" key="2">
    <source>
        <dbReference type="Proteomes" id="UP000004994"/>
    </source>
</evidence>
<keyword evidence="2" id="KW-1185">Reference proteome</keyword>
<proteinExistence type="predicted"/>